<gene>
    <name evidence="2" type="ORF">MNOR_LOCUS32526</name>
</gene>
<name>A0AAV2S300_MEGNR</name>
<dbReference type="Proteomes" id="UP001497623">
    <property type="component" value="Unassembled WGS sequence"/>
</dbReference>
<feature type="non-terminal residue" evidence="2">
    <location>
        <position position="260"/>
    </location>
</feature>
<dbReference type="GO" id="GO:0035082">
    <property type="term" value="P:axoneme assembly"/>
    <property type="evidence" value="ECO:0007669"/>
    <property type="project" value="InterPro"/>
</dbReference>
<comment type="caution">
    <text evidence="2">The sequence shown here is derived from an EMBL/GenBank/DDBJ whole genome shotgun (WGS) entry which is preliminary data.</text>
</comment>
<feature type="non-terminal residue" evidence="2">
    <location>
        <position position="1"/>
    </location>
</feature>
<organism evidence="2 3">
    <name type="scientific">Meganyctiphanes norvegica</name>
    <name type="common">Northern krill</name>
    <name type="synonym">Thysanopoda norvegica</name>
    <dbReference type="NCBI Taxonomy" id="48144"/>
    <lineage>
        <taxon>Eukaryota</taxon>
        <taxon>Metazoa</taxon>
        <taxon>Ecdysozoa</taxon>
        <taxon>Arthropoda</taxon>
        <taxon>Crustacea</taxon>
        <taxon>Multicrustacea</taxon>
        <taxon>Malacostraca</taxon>
        <taxon>Eumalacostraca</taxon>
        <taxon>Eucarida</taxon>
        <taxon>Euphausiacea</taxon>
        <taxon>Euphausiidae</taxon>
        <taxon>Meganyctiphanes</taxon>
    </lineage>
</organism>
<dbReference type="AlphaFoldDB" id="A0AAV2S300"/>
<evidence type="ECO:0000313" key="2">
    <source>
        <dbReference type="EMBL" id="CAL4160659.1"/>
    </source>
</evidence>
<feature type="region of interest" description="Disordered" evidence="1">
    <location>
        <begin position="71"/>
        <end position="94"/>
    </location>
</feature>
<dbReference type="InterPro" id="IPR037386">
    <property type="entry name" value="CCDC40"/>
</dbReference>
<keyword evidence="3" id="KW-1185">Reference proteome</keyword>
<evidence type="ECO:0000256" key="1">
    <source>
        <dbReference type="SAM" id="MobiDB-lite"/>
    </source>
</evidence>
<accession>A0AAV2S300</accession>
<dbReference type="PANTHER" id="PTHR16275:SF8">
    <property type="entry name" value="COILED-COIL DOMAIN-CONTAINING PROTEIN 40"/>
    <property type="match status" value="1"/>
</dbReference>
<dbReference type="GO" id="GO:0005737">
    <property type="term" value="C:cytoplasm"/>
    <property type="evidence" value="ECO:0007669"/>
    <property type="project" value="TreeGrafter"/>
</dbReference>
<feature type="region of interest" description="Disordered" evidence="1">
    <location>
        <begin position="1"/>
        <end position="30"/>
    </location>
</feature>
<protein>
    <submittedName>
        <fullName evidence="2">Uncharacterized protein</fullName>
    </submittedName>
</protein>
<proteinExistence type="predicted"/>
<reference evidence="2 3" key="1">
    <citation type="submission" date="2024-05" db="EMBL/GenBank/DDBJ databases">
        <authorList>
            <person name="Wallberg A."/>
        </authorList>
    </citation>
    <scope>NUCLEOTIDE SEQUENCE [LARGE SCALE GENOMIC DNA]</scope>
</reference>
<evidence type="ECO:0000313" key="3">
    <source>
        <dbReference type="Proteomes" id="UP001497623"/>
    </source>
</evidence>
<dbReference type="EMBL" id="CAXKWB010044434">
    <property type="protein sequence ID" value="CAL4160659.1"/>
    <property type="molecule type" value="Genomic_DNA"/>
</dbReference>
<feature type="compositionally biased region" description="Basic and acidic residues" evidence="1">
    <location>
        <begin position="10"/>
        <end position="25"/>
    </location>
</feature>
<dbReference type="PANTHER" id="PTHR16275">
    <property type="entry name" value="COILED-COIL DOMAIN-CONTAINING PROTEIN 40"/>
    <property type="match status" value="1"/>
</dbReference>
<sequence>EVAVSHGRQVRVESRVSEARSALHEARKRQQRLHTAVATLDNRLHKEQQQRDDAAKYADHLHTSMQARLKELESETSQKECEVSRLREERENSEGKLLEMSHERQLLESQVEEARDARDKMRHETGAQGELHAMKTEINRMQARWRTLEATQRELSGRLEQSVTVEGALRTRTLASVEKIRRDPNSAKATRNMQEDILKRKIARNKKILQEVKEDTEKALTEHNQLEGEVHRKERLYAQNVRLLQHAAQHLQEKLTNKQE</sequence>